<dbReference type="PANTHER" id="PTHR33048:SF47">
    <property type="entry name" value="INTEGRAL MEMBRANE PROTEIN-RELATED"/>
    <property type="match status" value="1"/>
</dbReference>
<organism evidence="8 9">
    <name type="scientific">Lasallia pustulata</name>
    <dbReference type="NCBI Taxonomy" id="136370"/>
    <lineage>
        <taxon>Eukaryota</taxon>
        <taxon>Fungi</taxon>
        <taxon>Dikarya</taxon>
        <taxon>Ascomycota</taxon>
        <taxon>Pezizomycotina</taxon>
        <taxon>Lecanoromycetes</taxon>
        <taxon>OSLEUM clade</taxon>
        <taxon>Umbilicariomycetidae</taxon>
        <taxon>Umbilicariales</taxon>
        <taxon>Umbilicariaceae</taxon>
        <taxon>Lasallia</taxon>
    </lineage>
</organism>
<feature type="transmembrane region" description="Helical" evidence="6">
    <location>
        <begin position="268"/>
        <end position="287"/>
    </location>
</feature>
<evidence type="ECO:0000256" key="4">
    <source>
        <dbReference type="ARBA" id="ARBA00023136"/>
    </source>
</evidence>
<reference evidence="9" key="1">
    <citation type="submission" date="2017-03" db="EMBL/GenBank/DDBJ databases">
        <authorList>
            <person name="Sharma R."/>
            <person name="Thines M."/>
        </authorList>
    </citation>
    <scope>NUCLEOTIDE SEQUENCE [LARGE SCALE GENOMIC DNA]</scope>
</reference>
<dbReference type="InterPro" id="IPR049326">
    <property type="entry name" value="Rhodopsin_dom_fungi"/>
</dbReference>
<accession>A0A1W5CXH2</accession>
<dbReference type="EMBL" id="FWEW01000719">
    <property type="protein sequence ID" value="SLM35435.1"/>
    <property type="molecule type" value="Genomic_DNA"/>
</dbReference>
<proteinExistence type="inferred from homology"/>
<dbReference type="Pfam" id="PF20684">
    <property type="entry name" value="Fung_rhodopsin"/>
    <property type="match status" value="1"/>
</dbReference>
<protein>
    <recommendedName>
        <fullName evidence="7">Rhodopsin domain-containing protein</fullName>
    </recommendedName>
</protein>
<evidence type="ECO:0000313" key="9">
    <source>
        <dbReference type="Proteomes" id="UP000192927"/>
    </source>
</evidence>
<evidence type="ECO:0000256" key="5">
    <source>
        <dbReference type="ARBA" id="ARBA00038359"/>
    </source>
</evidence>
<feature type="transmembrane region" description="Helical" evidence="6">
    <location>
        <begin position="144"/>
        <end position="168"/>
    </location>
</feature>
<feature type="domain" description="Rhodopsin" evidence="7">
    <location>
        <begin position="49"/>
        <end position="288"/>
    </location>
</feature>
<comment type="similarity">
    <text evidence="5">Belongs to the SAT4 family.</text>
</comment>
<feature type="transmembrane region" description="Helical" evidence="6">
    <location>
        <begin position="188"/>
        <end position="208"/>
    </location>
</feature>
<dbReference type="PANTHER" id="PTHR33048">
    <property type="entry name" value="PTH11-LIKE INTEGRAL MEMBRANE PROTEIN (AFU_ORTHOLOGUE AFUA_5G11245)"/>
    <property type="match status" value="1"/>
</dbReference>
<dbReference type="GO" id="GO:0016020">
    <property type="term" value="C:membrane"/>
    <property type="evidence" value="ECO:0007669"/>
    <property type="project" value="UniProtKB-SubCell"/>
</dbReference>
<evidence type="ECO:0000313" key="8">
    <source>
        <dbReference type="EMBL" id="SLM35435.1"/>
    </source>
</evidence>
<evidence type="ECO:0000256" key="3">
    <source>
        <dbReference type="ARBA" id="ARBA00022989"/>
    </source>
</evidence>
<keyword evidence="9" id="KW-1185">Reference proteome</keyword>
<keyword evidence="3 6" id="KW-1133">Transmembrane helix</keyword>
<evidence type="ECO:0000256" key="2">
    <source>
        <dbReference type="ARBA" id="ARBA00022692"/>
    </source>
</evidence>
<dbReference type="Proteomes" id="UP000192927">
    <property type="component" value="Unassembled WGS sequence"/>
</dbReference>
<evidence type="ECO:0000256" key="6">
    <source>
        <dbReference type="SAM" id="Phobius"/>
    </source>
</evidence>
<dbReference type="AlphaFoldDB" id="A0A1W5CXH2"/>
<keyword evidence="2 6" id="KW-0812">Transmembrane</keyword>
<name>A0A1W5CXH2_9LECA</name>
<comment type="subcellular location">
    <subcellularLocation>
        <location evidence="1">Membrane</location>
        <topology evidence="1">Multi-pass membrane protein</topology>
    </subcellularLocation>
</comment>
<feature type="transmembrane region" description="Helical" evidence="6">
    <location>
        <begin position="228"/>
        <end position="248"/>
    </location>
</feature>
<keyword evidence="4 6" id="KW-0472">Membrane</keyword>
<evidence type="ECO:0000256" key="1">
    <source>
        <dbReference type="ARBA" id="ARBA00004141"/>
    </source>
</evidence>
<evidence type="ECO:0000259" key="7">
    <source>
        <dbReference type="Pfam" id="PF20684"/>
    </source>
</evidence>
<dbReference type="InterPro" id="IPR052337">
    <property type="entry name" value="SAT4-like"/>
</dbReference>
<feature type="transmembrane region" description="Helical" evidence="6">
    <location>
        <begin position="114"/>
        <end position="132"/>
    </location>
</feature>
<sequence>MFHLDPSLTPAANPPPGVESNLINPTSQRYITITVLVLVLCLSSPIVMLRMYTRRFINHKLWWDDWSCTLGWVGLVALAGIMLHSLKFGGSVDQWNVSVTHDKLFKKEFRKIEIVARIGMFFTKVAILLLFHRIFITPGSKKNGIFWAIWFVFCWNLFYALALVLAVLLECVGKEAKVARNEECVNTYAVLTSASSINLVSDLMILIIPVDAISRLHMPPKEKLRISAVFAVGALAVLASTARLGYQIVETKNPNQTVVVMNLLMLNIAEHTIGLVVGCMPILPAFFRRIKPNSQNLRKGFGSNVLGYKKTAKPCREGSDEPHLLDKDNLELADLENRRSSEPSGSTMTVSVIGGKSEFMDISSPKVR</sequence>
<feature type="transmembrane region" description="Helical" evidence="6">
    <location>
        <begin position="30"/>
        <end position="49"/>
    </location>
</feature>